<protein>
    <submittedName>
        <fullName evidence="1">Uncharacterized protein</fullName>
    </submittedName>
</protein>
<evidence type="ECO:0000313" key="1">
    <source>
        <dbReference type="EMBL" id="MBG6137536.1"/>
    </source>
</evidence>
<dbReference type="Proteomes" id="UP000622552">
    <property type="component" value="Unassembled WGS sequence"/>
</dbReference>
<keyword evidence="2" id="KW-1185">Reference proteome</keyword>
<dbReference type="AlphaFoldDB" id="A0A8J7GUD8"/>
<name>A0A8J7GUD8_9ACTN</name>
<dbReference type="RefSeq" id="WP_197004389.1">
    <property type="nucleotide sequence ID" value="NZ_BONS01000020.1"/>
</dbReference>
<reference evidence="1" key="1">
    <citation type="submission" date="2020-11" db="EMBL/GenBank/DDBJ databases">
        <title>Sequencing the genomes of 1000 actinobacteria strains.</title>
        <authorList>
            <person name="Klenk H.-P."/>
        </authorList>
    </citation>
    <scope>NUCLEOTIDE SEQUENCE</scope>
    <source>
        <strain evidence="1">DSM 45356</strain>
    </source>
</reference>
<organism evidence="1 2">
    <name type="scientific">Longispora fulva</name>
    <dbReference type="NCBI Taxonomy" id="619741"/>
    <lineage>
        <taxon>Bacteria</taxon>
        <taxon>Bacillati</taxon>
        <taxon>Actinomycetota</taxon>
        <taxon>Actinomycetes</taxon>
        <taxon>Micromonosporales</taxon>
        <taxon>Micromonosporaceae</taxon>
        <taxon>Longispora</taxon>
    </lineage>
</organism>
<sequence>MTFREPPEDIDRLKVDLDHLGHKALRETLVVYRKTLRRSPVGGKKLAEAVFQATFGIFAHAVALLYMREWIGGPIETEEERQEVKRRSEALALRVVEWEAGATRKQGADTPSEPYELRAVLDENLAGHIGTEGYVIRAWSDGQEEGDRIRVVVADPGLGRQLADGLAQWADPPRPVVPKPKAPELAVIGASERVSKSVLVNGRKVLRLTGDARAKHHVSAEMPCCERLIEIPLTAEFGDRAVCPSCKLTYWIELVDEDYEGGWTAVFEVEGDAVFASLRKNPNAVGIPD</sequence>
<accession>A0A8J7GUD8</accession>
<proteinExistence type="predicted"/>
<gene>
    <name evidence="1" type="ORF">IW245_003730</name>
</gene>
<dbReference type="EMBL" id="JADOUF010000001">
    <property type="protein sequence ID" value="MBG6137536.1"/>
    <property type="molecule type" value="Genomic_DNA"/>
</dbReference>
<comment type="caution">
    <text evidence="1">The sequence shown here is derived from an EMBL/GenBank/DDBJ whole genome shotgun (WGS) entry which is preliminary data.</text>
</comment>
<evidence type="ECO:0000313" key="2">
    <source>
        <dbReference type="Proteomes" id="UP000622552"/>
    </source>
</evidence>